<evidence type="ECO:0000313" key="2">
    <source>
        <dbReference type="Proteomes" id="UP001158049"/>
    </source>
</evidence>
<sequence length="195" mass="20944">MSIQMIQTSQANQNLTVVGFRPNGDSFKGTVCGATPFEAKMGLLADFRYSEDGGDLSISCVLDTSTGRLLDQVGVSSDEDLFTEVEAVDTVLFHASQGGSRERIKAYLSFFEYVLTDLPEVFEGLVGGSRVAGEDLAVQYEDLKGRTYEFLPSEALLVLAEKALKSDRSGASLQVKKMAERAGVALDRAIAVALG</sequence>
<dbReference type="RefSeq" id="WP_283445686.1">
    <property type="nucleotide sequence ID" value="NZ_FXUL01000045.1"/>
</dbReference>
<evidence type="ECO:0000313" key="1">
    <source>
        <dbReference type="EMBL" id="SMP81566.1"/>
    </source>
</evidence>
<name>A0ABY1QYP9_9BURK</name>
<accession>A0ABY1QYP9</accession>
<gene>
    <name evidence="1" type="ORF">SAMN06295970_14514</name>
</gene>
<comment type="caution">
    <text evidence="1">The sequence shown here is derived from an EMBL/GenBank/DDBJ whole genome shotgun (WGS) entry which is preliminary data.</text>
</comment>
<keyword evidence="2" id="KW-1185">Reference proteome</keyword>
<reference evidence="1 2" key="1">
    <citation type="submission" date="2017-05" db="EMBL/GenBank/DDBJ databases">
        <authorList>
            <person name="Varghese N."/>
            <person name="Submissions S."/>
        </authorList>
    </citation>
    <scope>NUCLEOTIDE SEQUENCE [LARGE SCALE GENOMIC DNA]</scope>
    <source>
        <strain evidence="1 2">DSM 26001</strain>
    </source>
</reference>
<organism evidence="1 2">
    <name type="scientific">Noviherbaspirillum suwonense</name>
    <dbReference type="NCBI Taxonomy" id="1224511"/>
    <lineage>
        <taxon>Bacteria</taxon>
        <taxon>Pseudomonadati</taxon>
        <taxon>Pseudomonadota</taxon>
        <taxon>Betaproteobacteria</taxon>
        <taxon>Burkholderiales</taxon>
        <taxon>Oxalobacteraceae</taxon>
        <taxon>Noviherbaspirillum</taxon>
    </lineage>
</organism>
<proteinExistence type="predicted"/>
<dbReference type="Proteomes" id="UP001158049">
    <property type="component" value="Unassembled WGS sequence"/>
</dbReference>
<dbReference type="EMBL" id="FXUL01000045">
    <property type="protein sequence ID" value="SMP81566.1"/>
    <property type="molecule type" value="Genomic_DNA"/>
</dbReference>
<protein>
    <submittedName>
        <fullName evidence="1">Uncharacterized protein</fullName>
    </submittedName>
</protein>